<reference evidence="2" key="1">
    <citation type="submission" date="2017-06" db="EMBL/GenBank/DDBJ databases">
        <title>Genome analysis of Fimbriiglobus ruber SP5, the first member of the order Planctomycetales with confirmed chitinolytic capability.</title>
        <authorList>
            <person name="Ravin N.V."/>
            <person name="Rakitin A.L."/>
            <person name="Ivanova A.A."/>
            <person name="Beletsky A.V."/>
            <person name="Kulichevskaya I.S."/>
            <person name="Mardanov A.V."/>
            <person name="Dedysh S.N."/>
        </authorList>
    </citation>
    <scope>NUCLEOTIDE SEQUENCE [LARGE SCALE GENOMIC DNA]</scope>
    <source>
        <strain evidence="2">SP5</strain>
    </source>
</reference>
<organism evidence="1 2">
    <name type="scientific">Fimbriiglobus ruber</name>
    <dbReference type="NCBI Taxonomy" id="1908690"/>
    <lineage>
        <taxon>Bacteria</taxon>
        <taxon>Pseudomonadati</taxon>
        <taxon>Planctomycetota</taxon>
        <taxon>Planctomycetia</taxon>
        <taxon>Gemmatales</taxon>
        <taxon>Gemmataceae</taxon>
        <taxon>Fimbriiglobus</taxon>
    </lineage>
</organism>
<dbReference type="AlphaFoldDB" id="A0A225DU22"/>
<dbReference type="SUPFAM" id="SSF51569">
    <property type="entry name" value="Aldolase"/>
    <property type="match status" value="1"/>
</dbReference>
<comment type="caution">
    <text evidence="1">The sequence shown here is derived from an EMBL/GenBank/DDBJ whole genome shotgun (WGS) entry which is preliminary data.</text>
</comment>
<keyword evidence="2" id="KW-1185">Reference proteome</keyword>
<dbReference type="RefSeq" id="WP_161967342.1">
    <property type="nucleotide sequence ID" value="NZ_NIDE01000003.1"/>
</dbReference>
<accession>A0A225DU22</accession>
<dbReference type="EMBL" id="NIDE01000003">
    <property type="protein sequence ID" value="OWK44543.1"/>
    <property type="molecule type" value="Genomic_DNA"/>
</dbReference>
<dbReference type="OrthoDB" id="9782828at2"/>
<dbReference type="Proteomes" id="UP000214646">
    <property type="component" value="Unassembled WGS sequence"/>
</dbReference>
<dbReference type="InterPro" id="IPR013785">
    <property type="entry name" value="Aldolase_TIM"/>
</dbReference>
<proteinExistence type="predicted"/>
<sequence length="48" mass="5211">MLLYGIIPPVVTPLSADESLDLDGLRAHIDFLLGKGVHGIFPVKTPRK</sequence>
<name>A0A225DU22_9BACT</name>
<evidence type="ECO:0000313" key="2">
    <source>
        <dbReference type="Proteomes" id="UP000214646"/>
    </source>
</evidence>
<dbReference type="Gene3D" id="3.20.20.70">
    <property type="entry name" value="Aldolase class I"/>
    <property type="match status" value="1"/>
</dbReference>
<evidence type="ECO:0000313" key="1">
    <source>
        <dbReference type="EMBL" id="OWK44543.1"/>
    </source>
</evidence>
<protein>
    <submittedName>
        <fullName evidence="1">4-hydroxy-tetrahydrodipicolinate synthase</fullName>
    </submittedName>
</protein>
<gene>
    <name evidence="1" type="ORF">FRUB_02475</name>
</gene>